<sequence>MLALLGPRSLHRPLHSLRTRSLTTRHKRIPAYKTTWDPSTHLSLHPKDSSIQRRPDSQNAAENSARKAERERLRDAHLSQSTVLITRYHSLDAHAYHAIKRLNHFIGLANTKRNDSNLRVELWRAYSLAKYHSRNLPSLIPDKSWEILWATQSVTSLDNPSRELHLEEIYRDMRSAGKSPTVGQRTQYLESMFLNGDEELALKEWEYDHERTDAGSRQDYKPEHLEVGARMHALAGNADRARGIMEDLFDLWPTWDPSIMLAVFRAHTSLESEKHHDMAKAIYLKMKKHLGKKATLEDYDAWLVGFLEARHLRYAKQVFRDMVEDGHLARDLSPQEVEKVLRRLHLLYRLGTDIEKMTSIALHAISILPQVWHSELFGHWMQAATVKQAPEAATQILEMMFTRGNVPQTFHFNLLLRNLLRTKDKGRELKAENISWHMIEKLQRAKEIGTSADGPRKVPPADITTFALAMRHHANHLQWEHVDFLARRMNELELLPNSTILNVLMENQIRQGKYSRAWEIYKSFTNVPEGTRGVFPDGANFRCLWLALRLALGDHETRNDSTLPTPRQLLAETIQWWGMTRSRWDAERFRIGLAAGDHGAVTGLMMHCFSYTKDLPGSLVALHALRKKVDIFPSGKAADVLQKHVAWVDLSRGTAEVRAQHSHSGVFAKRVEKMGRVYHILMQNRFKRMNITGDQFAFMNKTEVGDLELNLLSEFIRVMMKRQYPAEDVEAMIDEARKDIGLPDLSTGDMDAFSVA</sequence>
<dbReference type="PANTHER" id="PTHR47447">
    <property type="entry name" value="OS03G0856100 PROTEIN"/>
    <property type="match status" value="1"/>
</dbReference>
<feature type="compositionally biased region" description="Basic and acidic residues" evidence="2">
    <location>
        <begin position="45"/>
        <end position="56"/>
    </location>
</feature>
<gene>
    <name evidence="3" type="ORF">K505DRAFT_247894</name>
</gene>
<feature type="region of interest" description="Disordered" evidence="2">
    <location>
        <begin position="35"/>
        <end position="74"/>
    </location>
</feature>
<reference evidence="3" key="1">
    <citation type="journal article" date="2020" name="Stud. Mycol.">
        <title>101 Dothideomycetes genomes: a test case for predicting lifestyles and emergence of pathogens.</title>
        <authorList>
            <person name="Haridas S."/>
            <person name="Albert R."/>
            <person name="Binder M."/>
            <person name="Bloem J."/>
            <person name="Labutti K."/>
            <person name="Salamov A."/>
            <person name="Andreopoulos B."/>
            <person name="Baker S."/>
            <person name="Barry K."/>
            <person name="Bills G."/>
            <person name="Bluhm B."/>
            <person name="Cannon C."/>
            <person name="Castanera R."/>
            <person name="Culley D."/>
            <person name="Daum C."/>
            <person name="Ezra D."/>
            <person name="Gonzalez J."/>
            <person name="Henrissat B."/>
            <person name="Kuo A."/>
            <person name="Liang C."/>
            <person name="Lipzen A."/>
            <person name="Lutzoni F."/>
            <person name="Magnuson J."/>
            <person name="Mondo S."/>
            <person name="Nolan M."/>
            <person name="Ohm R."/>
            <person name="Pangilinan J."/>
            <person name="Park H.-J."/>
            <person name="Ramirez L."/>
            <person name="Alfaro M."/>
            <person name="Sun H."/>
            <person name="Tritt A."/>
            <person name="Yoshinaga Y."/>
            <person name="Zwiers L.-H."/>
            <person name="Turgeon B."/>
            <person name="Goodwin S."/>
            <person name="Spatafora J."/>
            <person name="Crous P."/>
            <person name="Grigoriev I."/>
        </authorList>
    </citation>
    <scope>NUCLEOTIDE SEQUENCE</scope>
    <source>
        <strain evidence="3">CBS 109.77</strain>
    </source>
</reference>
<evidence type="ECO:0008006" key="5">
    <source>
        <dbReference type="Google" id="ProtNLM"/>
    </source>
</evidence>
<dbReference type="Gene3D" id="1.25.40.10">
    <property type="entry name" value="Tetratricopeptide repeat domain"/>
    <property type="match status" value="1"/>
</dbReference>
<evidence type="ECO:0000256" key="1">
    <source>
        <dbReference type="ARBA" id="ARBA00022737"/>
    </source>
</evidence>
<evidence type="ECO:0000313" key="3">
    <source>
        <dbReference type="EMBL" id="KAF2791883.1"/>
    </source>
</evidence>
<organism evidence="3 4">
    <name type="scientific">Melanomma pulvis-pyrius CBS 109.77</name>
    <dbReference type="NCBI Taxonomy" id="1314802"/>
    <lineage>
        <taxon>Eukaryota</taxon>
        <taxon>Fungi</taxon>
        <taxon>Dikarya</taxon>
        <taxon>Ascomycota</taxon>
        <taxon>Pezizomycotina</taxon>
        <taxon>Dothideomycetes</taxon>
        <taxon>Pleosporomycetidae</taxon>
        <taxon>Pleosporales</taxon>
        <taxon>Melanommataceae</taxon>
        <taxon>Melanomma</taxon>
    </lineage>
</organism>
<dbReference type="EMBL" id="MU001997">
    <property type="protein sequence ID" value="KAF2791883.1"/>
    <property type="molecule type" value="Genomic_DNA"/>
</dbReference>
<proteinExistence type="predicted"/>
<name>A0A6A6X6Z2_9PLEO</name>
<protein>
    <recommendedName>
        <fullName evidence="5">Pentatricopeptide repeat protein</fullName>
    </recommendedName>
</protein>
<evidence type="ECO:0000313" key="4">
    <source>
        <dbReference type="Proteomes" id="UP000799757"/>
    </source>
</evidence>
<dbReference type="AlphaFoldDB" id="A0A6A6X6Z2"/>
<keyword evidence="1" id="KW-0677">Repeat</keyword>
<feature type="compositionally biased region" description="Basic and acidic residues" evidence="2">
    <location>
        <begin position="64"/>
        <end position="74"/>
    </location>
</feature>
<dbReference type="Proteomes" id="UP000799757">
    <property type="component" value="Unassembled WGS sequence"/>
</dbReference>
<dbReference type="PANTHER" id="PTHR47447:SF17">
    <property type="entry name" value="OS12G0638900 PROTEIN"/>
    <property type="match status" value="1"/>
</dbReference>
<dbReference type="InterPro" id="IPR011990">
    <property type="entry name" value="TPR-like_helical_dom_sf"/>
</dbReference>
<accession>A0A6A6X6Z2</accession>
<dbReference type="OrthoDB" id="185373at2759"/>
<keyword evidence="4" id="KW-1185">Reference proteome</keyword>
<evidence type="ECO:0000256" key="2">
    <source>
        <dbReference type="SAM" id="MobiDB-lite"/>
    </source>
</evidence>